<dbReference type="Pfam" id="PF00578">
    <property type="entry name" value="AhpC-TSA"/>
    <property type="match status" value="1"/>
</dbReference>
<reference evidence="3" key="2">
    <citation type="journal article" date="2021" name="PeerJ">
        <title>Extensive microbial diversity within the chicken gut microbiome revealed by metagenomics and culture.</title>
        <authorList>
            <person name="Gilroy R."/>
            <person name="Ravi A."/>
            <person name="Getino M."/>
            <person name="Pursley I."/>
            <person name="Horton D.L."/>
            <person name="Alikhan N.F."/>
            <person name="Baker D."/>
            <person name="Gharbi K."/>
            <person name="Hall N."/>
            <person name="Watson M."/>
            <person name="Adriaenssens E.M."/>
            <person name="Foster-Nyarko E."/>
            <person name="Jarju S."/>
            <person name="Secka A."/>
            <person name="Antonio M."/>
            <person name="Oren A."/>
            <person name="Chaudhuri R.R."/>
            <person name="La Ragione R."/>
            <person name="Hildebrand F."/>
            <person name="Pallen M.J."/>
        </authorList>
    </citation>
    <scope>NUCLEOTIDE SEQUENCE</scope>
    <source>
        <strain evidence="3">B1-20833</strain>
    </source>
</reference>
<feature type="signal peptide" evidence="1">
    <location>
        <begin position="1"/>
        <end position="21"/>
    </location>
</feature>
<protein>
    <submittedName>
        <fullName evidence="3">TlpA family protein disulfide reductase</fullName>
    </submittedName>
</protein>
<dbReference type="CDD" id="cd02966">
    <property type="entry name" value="TlpA_like_family"/>
    <property type="match status" value="1"/>
</dbReference>
<dbReference type="PANTHER" id="PTHR42852">
    <property type="entry name" value="THIOL:DISULFIDE INTERCHANGE PROTEIN DSBE"/>
    <property type="match status" value="1"/>
</dbReference>
<feature type="domain" description="Thioredoxin" evidence="2">
    <location>
        <begin position="313"/>
        <end position="469"/>
    </location>
</feature>
<dbReference type="InterPro" id="IPR050553">
    <property type="entry name" value="Thioredoxin_ResA/DsbE_sf"/>
</dbReference>
<accession>A0A9D9EYX7</accession>
<dbReference type="Proteomes" id="UP000823661">
    <property type="component" value="Unassembled WGS sequence"/>
</dbReference>
<dbReference type="GO" id="GO:0016491">
    <property type="term" value="F:oxidoreductase activity"/>
    <property type="evidence" value="ECO:0007669"/>
    <property type="project" value="InterPro"/>
</dbReference>
<keyword evidence="1" id="KW-0732">Signal</keyword>
<evidence type="ECO:0000313" key="3">
    <source>
        <dbReference type="EMBL" id="MBO8452259.1"/>
    </source>
</evidence>
<dbReference type="EMBL" id="JADIMI010000050">
    <property type="protein sequence ID" value="MBO8452259.1"/>
    <property type="molecule type" value="Genomic_DNA"/>
</dbReference>
<dbReference type="InterPro" id="IPR013766">
    <property type="entry name" value="Thioredoxin_domain"/>
</dbReference>
<dbReference type="GO" id="GO:0016209">
    <property type="term" value="F:antioxidant activity"/>
    <property type="evidence" value="ECO:0007669"/>
    <property type="project" value="InterPro"/>
</dbReference>
<feature type="chain" id="PRO_5039666481" evidence="1">
    <location>
        <begin position="22"/>
        <end position="470"/>
    </location>
</feature>
<reference evidence="3" key="1">
    <citation type="submission" date="2020-10" db="EMBL/GenBank/DDBJ databases">
        <authorList>
            <person name="Gilroy R."/>
        </authorList>
    </citation>
    <scope>NUCLEOTIDE SEQUENCE</scope>
    <source>
        <strain evidence="3">B1-20833</strain>
    </source>
</reference>
<dbReference type="PROSITE" id="PS51352">
    <property type="entry name" value="THIOREDOXIN_2"/>
    <property type="match status" value="1"/>
</dbReference>
<dbReference type="InterPro" id="IPR036249">
    <property type="entry name" value="Thioredoxin-like_sf"/>
</dbReference>
<organism evidence="3 4">
    <name type="scientific">Candidatus Cryptobacteroides intestinavium</name>
    <dbReference type="NCBI Taxonomy" id="2840766"/>
    <lineage>
        <taxon>Bacteria</taxon>
        <taxon>Pseudomonadati</taxon>
        <taxon>Bacteroidota</taxon>
        <taxon>Bacteroidia</taxon>
        <taxon>Bacteroidales</taxon>
        <taxon>Candidatus Cryptobacteroides</taxon>
    </lineage>
</organism>
<name>A0A9D9EYX7_9BACT</name>
<evidence type="ECO:0000259" key="2">
    <source>
        <dbReference type="PROSITE" id="PS51352"/>
    </source>
</evidence>
<dbReference type="AlphaFoldDB" id="A0A9D9EYX7"/>
<evidence type="ECO:0000256" key="1">
    <source>
        <dbReference type="SAM" id="SignalP"/>
    </source>
</evidence>
<sequence length="470" mass="53805">MKKRTVLTAFVLAATVFTSSAQDIKKTEEEKLTSDYYTALYRDKDTVRADALKTELFSKYPKGMFARRYTAESVNAAADTVEYMALCDSFRREFPLSEWLTDPDSQGFVYMNFYRGYARYLYSSKQWDKLREVLPEMTYTMLADLYAHGPMFYIMKAPVDPRQYVDIAQDIIDEMYAKKDVDVDMYSEGAIRSGAESMKYYLSVQTEVLQRSGRAEDAVECMEKINEEDRYNQYPAGNEAYVMALEELGRDDEAAEAVLASTAVGRLTPKLFSRLKDYYMSLESRPAATFDEYYSSLKTEKAKENLINDVLKGMMDEPYERFCLTSIKGKEVDSSEYGPDDIIVLDFWATWCAPCIAALSGMQLAVDRYADDDSVHFFFVCTQDEPDKARVKRIWKNGDYHNMTVLFDRCRDGSNGYDKVYRSIIHGTSGIPQKAVLKDGRVRYIAEGYGGSPSELMDEISAVIEILKNE</sequence>
<dbReference type="InterPro" id="IPR000866">
    <property type="entry name" value="AhpC/TSA"/>
</dbReference>
<evidence type="ECO:0000313" key="4">
    <source>
        <dbReference type="Proteomes" id="UP000823661"/>
    </source>
</evidence>
<gene>
    <name evidence="3" type="ORF">IAC06_05180</name>
</gene>
<dbReference type="SUPFAM" id="SSF52833">
    <property type="entry name" value="Thioredoxin-like"/>
    <property type="match status" value="1"/>
</dbReference>
<dbReference type="PANTHER" id="PTHR42852:SF17">
    <property type="entry name" value="THIOREDOXIN-LIKE PROTEIN HI_1115"/>
    <property type="match status" value="1"/>
</dbReference>
<comment type="caution">
    <text evidence="3">The sequence shown here is derived from an EMBL/GenBank/DDBJ whole genome shotgun (WGS) entry which is preliminary data.</text>
</comment>
<dbReference type="Gene3D" id="3.40.30.10">
    <property type="entry name" value="Glutaredoxin"/>
    <property type="match status" value="1"/>
</dbReference>
<proteinExistence type="predicted"/>